<reference evidence="2 3" key="1">
    <citation type="journal article" date="2010" name="Stand. Genomic Sci.">
        <title>Complete genome sequence of Methanothermus fervidus type strain (V24S).</title>
        <authorList>
            <person name="Anderson I."/>
            <person name="Djao O.D."/>
            <person name="Misra M."/>
            <person name="Chertkov O."/>
            <person name="Nolan M."/>
            <person name="Lucas S."/>
            <person name="Lapidus A."/>
            <person name="Del Rio T.G."/>
            <person name="Tice H."/>
            <person name="Cheng J.F."/>
            <person name="Tapia R."/>
            <person name="Han C."/>
            <person name="Goodwin L."/>
            <person name="Pitluck S."/>
            <person name="Liolios K."/>
            <person name="Ivanova N."/>
            <person name="Mavromatis K."/>
            <person name="Mikhailova N."/>
            <person name="Pati A."/>
            <person name="Brambilla E."/>
            <person name="Chen A."/>
            <person name="Palaniappan K."/>
            <person name="Land M."/>
            <person name="Hauser L."/>
            <person name="Chang Y.J."/>
            <person name="Jeffries C.D."/>
            <person name="Sikorski J."/>
            <person name="Spring S."/>
            <person name="Rohde M."/>
            <person name="Eichinger K."/>
            <person name="Huber H."/>
            <person name="Wirth R."/>
            <person name="Goker M."/>
            <person name="Detter J.C."/>
            <person name="Woyke T."/>
            <person name="Bristow J."/>
            <person name="Eisen J.A."/>
            <person name="Markowitz V."/>
            <person name="Hugenholtz P."/>
            <person name="Klenk H.P."/>
            <person name="Kyrpides N.C."/>
        </authorList>
    </citation>
    <scope>NUCLEOTIDE SEQUENCE [LARGE SCALE GENOMIC DNA]</scope>
    <source>
        <strain evidence="3">ATCC 43054 / DSM 2088 / JCM 10308 / V24 S</strain>
    </source>
</reference>
<dbReference type="OrthoDB" id="71026at2157"/>
<dbReference type="AlphaFoldDB" id="E3GWQ3"/>
<protein>
    <submittedName>
        <fullName evidence="2">Uncharacterized protein</fullName>
    </submittedName>
</protein>
<evidence type="ECO:0000313" key="3">
    <source>
        <dbReference type="Proteomes" id="UP000002315"/>
    </source>
</evidence>
<dbReference type="HOGENOM" id="CLU_1607164_0_0_2"/>
<keyword evidence="1" id="KW-0812">Transmembrane</keyword>
<keyword evidence="3" id="KW-1185">Reference proteome</keyword>
<accession>E3GWQ3</accession>
<gene>
    <name evidence="2" type="ordered locus">Mfer_1186</name>
</gene>
<keyword evidence="1" id="KW-0472">Membrane</keyword>
<sequence length="167" mass="18317">MSVLRTVFLAIIFIIFFELGIIVSYTFVTSQTPDINNLINMQLNMLKPLHGIKEKIANVLRGPPENYVVENKIELINALRSAAKVDGIDTNTMIVVGYGAKIGKNVDLNITATGFKENMTNVGGEIIIKPGEKFLIKASAKGKVIEDKKVRIDVATLKIISITKLSS</sequence>
<proteinExistence type="predicted"/>
<feature type="transmembrane region" description="Helical" evidence="1">
    <location>
        <begin position="7"/>
        <end position="28"/>
    </location>
</feature>
<dbReference type="EMBL" id="CP002278">
    <property type="protein sequence ID" value="ADP77972.1"/>
    <property type="molecule type" value="Genomic_DNA"/>
</dbReference>
<keyword evidence="1" id="KW-1133">Transmembrane helix</keyword>
<evidence type="ECO:0000256" key="1">
    <source>
        <dbReference type="SAM" id="Phobius"/>
    </source>
</evidence>
<evidence type="ECO:0000313" key="2">
    <source>
        <dbReference type="EMBL" id="ADP77972.1"/>
    </source>
</evidence>
<dbReference type="Proteomes" id="UP000002315">
    <property type="component" value="Chromosome"/>
</dbReference>
<dbReference type="STRING" id="523846.Mfer_1186"/>
<dbReference type="KEGG" id="mfv:Mfer_1186"/>
<name>E3GWQ3_METFV</name>
<organism evidence="2 3">
    <name type="scientific">Methanothermus fervidus (strain ATCC 43054 / DSM 2088 / JCM 10308 / V24 S)</name>
    <dbReference type="NCBI Taxonomy" id="523846"/>
    <lineage>
        <taxon>Archaea</taxon>
        <taxon>Methanobacteriati</taxon>
        <taxon>Methanobacteriota</taxon>
        <taxon>Methanomada group</taxon>
        <taxon>Methanobacteria</taxon>
        <taxon>Methanobacteriales</taxon>
        <taxon>Methanothermaceae</taxon>
        <taxon>Methanothermus</taxon>
    </lineage>
</organism>